<keyword evidence="3" id="KW-1185">Reference proteome</keyword>
<evidence type="ECO:0000313" key="2">
    <source>
        <dbReference type="EMBL" id="MFC5540203.1"/>
    </source>
</evidence>
<feature type="region of interest" description="Disordered" evidence="1">
    <location>
        <begin position="63"/>
        <end position="137"/>
    </location>
</feature>
<dbReference type="RefSeq" id="WP_096550904.1">
    <property type="nucleotide sequence ID" value="NZ_JBHSNQ010000004.1"/>
</dbReference>
<feature type="compositionally biased region" description="Basic residues" evidence="1">
    <location>
        <begin position="64"/>
        <end position="78"/>
    </location>
</feature>
<proteinExistence type="predicted"/>
<name>A0ABW0R8P7_9BACL</name>
<dbReference type="EMBL" id="JBHSNQ010000004">
    <property type="protein sequence ID" value="MFC5540203.1"/>
    <property type="molecule type" value="Genomic_DNA"/>
</dbReference>
<feature type="compositionally biased region" description="Basic residues" evidence="1">
    <location>
        <begin position="128"/>
        <end position="137"/>
    </location>
</feature>
<comment type="caution">
    <text evidence="2">The sequence shown here is derived from an EMBL/GenBank/DDBJ whole genome shotgun (WGS) entry which is preliminary data.</text>
</comment>
<feature type="compositionally biased region" description="Basic and acidic residues" evidence="1">
    <location>
        <begin position="94"/>
        <end position="127"/>
    </location>
</feature>
<sequence>MILTIYYDGQFWIGVIEYHENGRLKAYRYVFGTEPNDTEVWEFVNNRLPKIIQSRKQIGIADRKKLKKKVNPKRLQRKVAKEMQKSGISTKAQEAIKKEIEQRKRETKKLQKERNEALKQRKWELKKQKAKQKHKGR</sequence>
<gene>
    <name evidence="2" type="ORF">ACFPOH_00085</name>
</gene>
<dbReference type="Pfam" id="PF11208">
    <property type="entry name" value="DUF2992"/>
    <property type="match status" value="1"/>
</dbReference>
<reference evidence="3" key="1">
    <citation type="journal article" date="2019" name="Int. J. Syst. Evol. Microbiol.">
        <title>The Global Catalogue of Microorganisms (GCM) 10K type strain sequencing project: providing services to taxonomists for standard genome sequencing and annotation.</title>
        <authorList>
            <consortium name="The Broad Institute Genomics Platform"/>
            <consortium name="The Broad Institute Genome Sequencing Center for Infectious Disease"/>
            <person name="Wu L."/>
            <person name="Ma J."/>
        </authorList>
    </citation>
    <scope>NUCLEOTIDE SEQUENCE [LARGE SCALE GENOMIC DNA]</scope>
    <source>
        <strain evidence="3">CCUG 56331</strain>
    </source>
</reference>
<dbReference type="InterPro" id="IPR016787">
    <property type="entry name" value="UCP021328"/>
</dbReference>
<protein>
    <submittedName>
        <fullName evidence="2">YjdF family protein</fullName>
    </submittedName>
</protein>
<evidence type="ECO:0000256" key="1">
    <source>
        <dbReference type="SAM" id="MobiDB-lite"/>
    </source>
</evidence>
<organism evidence="2 3">
    <name type="scientific">Ureibacillus suwonensis</name>
    <dbReference type="NCBI Taxonomy" id="313007"/>
    <lineage>
        <taxon>Bacteria</taxon>
        <taxon>Bacillati</taxon>
        <taxon>Bacillota</taxon>
        <taxon>Bacilli</taxon>
        <taxon>Bacillales</taxon>
        <taxon>Caryophanaceae</taxon>
        <taxon>Ureibacillus</taxon>
    </lineage>
</organism>
<accession>A0ABW0R8P7</accession>
<dbReference type="PIRSF" id="PIRSF021328">
    <property type="entry name" value="UCP021328"/>
    <property type="match status" value="1"/>
</dbReference>
<dbReference type="Proteomes" id="UP001595978">
    <property type="component" value="Unassembled WGS sequence"/>
</dbReference>
<evidence type="ECO:0000313" key="3">
    <source>
        <dbReference type="Proteomes" id="UP001595978"/>
    </source>
</evidence>